<keyword evidence="7" id="KW-0732">Signal</keyword>
<dbReference type="PATRIC" id="fig|1349767.4.peg.1987"/>
<name>W0VDK6_9BURK</name>
<evidence type="ECO:0000313" key="10">
    <source>
        <dbReference type="Proteomes" id="UP000027604"/>
    </source>
</evidence>
<proteinExistence type="predicted"/>
<evidence type="ECO:0000256" key="7">
    <source>
        <dbReference type="SAM" id="SignalP"/>
    </source>
</evidence>
<dbReference type="Proteomes" id="UP000027604">
    <property type="component" value="Chromosome I"/>
</dbReference>
<dbReference type="PRINTS" id="PR00604">
    <property type="entry name" value="CYTCHRMECIAB"/>
</dbReference>
<dbReference type="RefSeq" id="WP_081905570.1">
    <property type="nucleotide sequence ID" value="NZ_BCTH01000020.1"/>
</dbReference>
<dbReference type="HOGENOM" id="CLU_060944_2_1_4"/>
<dbReference type="Gene3D" id="1.10.760.10">
    <property type="entry name" value="Cytochrome c-like domain"/>
    <property type="match status" value="1"/>
</dbReference>
<dbReference type="InterPro" id="IPR002327">
    <property type="entry name" value="Cyt_c_1A/1B"/>
</dbReference>
<keyword evidence="3 6" id="KW-0479">Metal-binding</keyword>
<dbReference type="EMBL" id="HG322949">
    <property type="protein sequence ID" value="CDG85991.1"/>
    <property type="molecule type" value="Genomic_DNA"/>
</dbReference>
<keyword evidence="2 6" id="KW-0349">Heme</keyword>
<feature type="chain" id="PRO_5004798279" evidence="7">
    <location>
        <begin position="22"/>
        <end position="123"/>
    </location>
</feature>
<dbReference type="GO" id="GO:0020037">
    <property type="term" value="F:heme binding"/>
    <property type="evidence" value="ECO:0007669"/>
    <property type="project" value="InterPro"/>
</dbReference>
<dbReference type="GO" id="GO:0046872">
    <property type="term" value="F:metal ion binding"/>
    <property type="evidence" value="ECO:0007669"/>
    <property type="project" value="UniProtKB-KW"/>
</dbReference>
<dbReference type="STRING" id="1349767.GJA_5395"/>
<dbReference type="SUPFAM" id="SSF46626">
    <property type="entry name" value="Cytochrome c"/>
    <property type="match status" value="1"/>
</dbReference>
<keyword evidence="1" id="KW-0813">Transport</keyword>
<evidence type="ECO:0000259" key="8">
    <source>
        <dbReference type="PROSITE" id="PS51007"/>
    </source>
</evidence>
<protein>
    <submittedName>
        <fullName evidence="9">Cytochrome c2</fullName>
    </submittedName>
</protein>
<dbReference type="KEGG" id="jag:GJA_5395"/>
<keyword evidence="10" id="KW-1185">Reference proteome</keyword>
<evidence type="ECO:0000256" key="1">
    <source>
        <dbReference type="ARBA" id="ARBA00022448"/>
    </source>
</evidence>
<dbReference type="InterPro" id="IPR009056">
    <property type="entry name" value="Cyt_c-like_dom"/>
</dbReference>
<evidence type="ECO:0000256" key="5">
    <source>
        <dbReference type="ARBA" id="ARBA00023004"/>
    </source>
</evidence>
<keyword evidence="5 6" id="KW-0408">Iron</keyword>
<dbReference type="PANTHER" id="PTHR11961">
    <property type="entry name" value="CYTOCHROME C"/>
    <property type="match status" value="1"/>
</dbReference>
<keyword evidence="4" id="KW-0249">Electron transport</keyword>
<feature type="domain" description="Cytochrome c" evidence="8">
    <location>
        <begin position="23"/>
        <end position="123"/>
    </location>
</feature>
<evidence type="ECO:0000256" key="3">
    <source>
        <dbReference type="ARBA" id="ARBA00022723"/>
    </source>
</evidence>
<dbReference type="PROSITE" id="PS51007">
    <property type="entry name" value="CYTC"/>
    <property type="match status" value="1"/>
</dbReference>
<dbReference type="OrthoDB" id="9805828at2"/>
<evidence type="ECO:0000313" key="9">
    <source>
        <dbReference type="EMBL" id="CDG85991.1"/>
    </source>
</evidence>
<dbReference type="eggNOG" id="COG3474">
    <property type="taxonomic scope" value="Bacteria"/>
</dbReference>
<evidence type="ECO:0000256" key="2">
    <source>
        <dbReference type="ARBA" id="ARBA00022617"/>
    </source>
</evidence>
<organism evidence="9 10">
    <name type="scientific">Janthinobacterium agaricidamnosum NBRC 102515 = DSM 9628</name>
    <dbReference type="NCBI Taxonomy" id="1349767"/>
    <lineage>
        <taxon>Bacteria</taxon>
        <taxon>Pseudomonadati</taxon>
        <taxon>Pseudomonadota</taxon>
        <taxon>Betaproteobacteria</taxon>
        <taxon>Burkholderiales</taxon>
        <taxon>Oxalobacteraceae</taxon>
        <taxon>Janthinobacterium</taxon>
    </lineage>
</organism>
<evidence type="ECO:0000256" key="6">
    <source>
        <dbReference type="PROSITE-ProRule" id="PRU00433"/>
    </source>
</evidence>
<reference evidence="9 10" key="1">
    <citation type="journal article" date="2015" name="Genome Announc.">
        <title>Genome Sequence of Mushroom Soft-Rot Pathogen Janthinobacterium agaricidamnosum.</title>
        <authorList>
            <person name="Graupner K."/>
            <person name="Lackner G."/>
            <person name="Hertweck C."/>
        </authorList>
    </citation>
    <scope>NUCLEOTIDE SEQUENCE [LARGE SCALE GENOMIC DNA]</scope>
    <source>
        <strain evidence="10">NBRC 102515 / DSM 9628</strain>
    </source>
</reference>
<evidence type="ECO:0000256" key="4">
    <source>
        <dbReference type="ARBA" id="ARBA00022982"/>
    </source>
</evidence>
<accession>W0VDK6</accession>
<gene>
    <name evidence="9" type="primary">cycA</name>
    <name evidence="9" type="ORF">GJA_5395</name>
</gene>
<sequence>MQIKLSALLVLAMAGQPAAQAAPDLEAGKRAFATCASCHQVGRSARAGFGPHLHGVFGRKAGTTADFHYSPAMKNASIVWTEQTLAAFLKSPGDVVPGNKMRFWGMTSDEKIANLLAYLRSVQ</sequence>
<dbReference type="InterPro" id="IPR036909">
    <property type="entry name" value="Cyt_c-like_dom_sf"/>
</dbReference>
<feature type="signal peptide" evidence="7">
    <location>
        <begin position="1"/>
        <end position="21"/>
    </location>
</feature>
<dbReference type="AlphaFoldDB" id="W0VDK6"/>
<dbReference type="GO" id="GO:0009055">
    <property type="term" value="F:electron transfer activity"/>
    <property type="evidence" value="ECO:0007669"/>
    <property type="project" value="InterPro"/>
</dbReference>
<dbReference type="Pfam" id="PF00034">
    <property type="entry name" value="Cytochrom_C"/>
    <property type="match status" value="1"/>
</dbReference>